<feature type="compositionally biased region" description="Polar residues" evidence="2">
    <location>
        <begin position="130"/>
        <end position="145"/>
    </location>
</feature>
<organism evidence="5 6">
    <name type="scientific">Xylaria flabelliformis</name>
    <dbReference type="NCBI Taxonomy" id="2512241"/>
    <lineage>
        <taxon>Eukaryota</taxon>
        <taxon>Fungi</taxon>
        <taxon>Dikarya</taxon>
        <taxon>Ascomycota</taxon>
        <taxon>Pezizomycotina</taxon>
        <taxon>Sordariomycetes</taxon>
        <taxon>Xylariomycetidae</taxon>
        <taxon>Xylariales</taxon>
        <taxon>Xylariaceae</taxon>
        <taxon>Xylaria</taxon>
    </lineage>
</organism>
<dbReference type="InterPro" id="IPR038508">
    <property type="entry name" value="ArfGAP_dom_sf"/>
</dbReference>
<evidence type="ECO:0000313" key="5">
    <source>
        <dbReference type="EMBL" id="TRX95873.1"/>
    </source>
</evidence>
<dbReference type="SMART" id="SM00105">
    <property type="entry name" value="ArfGap"/>
    <property type="match status" value="1"/>
</dbReference>
<reference evidence="6" key="1">
    <citation type="submission" date="2019-06" db="EMBL/GenBank/DDBJ databases">
        <title>Draft genome sequence of the griseofulvin-producing fungus Xylaria cubensis strain G536.</title>
        <authorList>
            <person name="Mead M.E."/>
            <person name="Raja H.A."/>
            <person name="Steenwyk J.L."/>
            <person name="Knowles S.L."/>
            <person name="Oberlies N.H."/>
            <person name="Rokas A."/>
        </authorList>
    </citation>
    <scope>NUCLEOTIDE SEQUENCE [LARGE SCALE GENOMIC DNA]</scope>
    <source>
        <strain evidence="6">G536</strain>
    </source>
</reference>
<evidence type="ECO:0000313" key="6">
    <source>
        <dbReference type="Proteomes" id="UP000319160"/>
    </source>
</evidence>
<dbReference type="Proteomes" id="UP000319160">
    <property type="component" value="Unassembled WGS sequence"/>
</dbReference>
<feature type="region of interest" description="Disordered" evidence="2">
    <location>
        <begin position="120"/>
        <end position="190"/>
    </location>
</feature>
<accession>A0A553I6P9</accession>
<gene>
    <name evidence="5" type="ORF">FHL15_003427</name>
</gene>
<keyword evidence="6" id="KW-1185">Reference proteome</keyword>
<feature type="domain" description="UBA" evidence="3">
    <location>
        <begin position="206"/>
        <end position="247"/>
    </location>
</feature>
<dbReference type="SUPFAM" id="SSF57863">
    <property type="entry name" value="ArfGap/RecO-like zinc finger"/>
    <property type="match status" value="1"/>
</dbReference>
<proteinExistence type="predicted"/>
<dbReference type="CDD" id="cd08204">
    <property type="entry name" value="ArfGap"/>
    <property type="match status" value="1"/>
</dbReference>
<evidence type="ECO:0000259" key="3">
    <source>
        <dbReference type="PROSITE" id="PS50030"/>
    </source>
</evidence>
<dbReference type="STRING" id="2512241.A0A553I6P9"/>
<feature type="compositionally biased region" description="Polar residues" evidence="2">
    <location>
        <begin position="88"/>
        <end position="99"/>
    </location>
</feature>
<dbReference type="GO" id="GO:0005096">
    <property type="term" value="F:GTPase activator activity"/>
    <property type="evidence" value="ECO:0007669"/>
    <property type="project" value="InterPro"/>
</dbReference>
<dbReference type="InterPro" id="IPR015940">
    <property type="entry name" value="UBA"/>
</dbReference>
<keyword evidence="1" id="KW-0862">Zinc</keyword>
<dbReference type="PRINTS" id="PR00405">
    <property type="entry name" value="REVINTRACTNG"/>
</dbReference>
<dbReference type="EMBL" id="VFLP01000014">
    <property type="protein sequence ID" value="TRX95873.1"/>
    <property type="molecule type" value="Genomic_DNA"/>
</dbReference>
<dbReference type="Pfam" id="PF01412">
    <property type="entry name" value="ArfGap"/>
    <property type="match status" value="1"/>
</dbReference>
<dbReference type="FunFam" id="1.10.220.150:FF:000026">
    <property type="entry name" value="GTPase activating protein for Arf, putative"/>
    <property type="match status" value="1"/>
</dbReference>
<feature type="domain" description="Arf-GAP" evidence="4">
    <location>
        <begin position="14"/>
        <end position="123"/>
    </location>
</feature>
<dbReference type="GO" id="GO:0005737">
    <property type="term" value="C:cytoplasm"/>
    <property type="evidence" value="ECO:0007669"/>
    <property type="project" value="TreeGrafter"/>
</dbReference>
<protein>
    <recommendedName>
        <fullName evidence="7">Arf-GAP domain-containing protein</fullName>
    </recommendedName>
</protein>
<dbReference type="AlphaFoldDB" id="A0A553I6P9"/>
<dbReference type="PANTHER" id="PTHR45705:SF7">
    <property type="entry name" value="ACTIVATING PROTEIN FOR ARF, PUTATIVE (AFU_ORTHOLOGUE AFUA_4G09120)-RELATED"/>
    <property type="match status" value="1"/>
</dbReference>
<keyword evidence="1" id="KW-0479">Metal-binding</keyword>
<dbReference type="Gene3D" id="1.10.8.10">
    <property type="entry name" value="DNA helicase RuvA subunit, C-terminal domain"/>
    <property type="match status" value="1"/>
</dbReference>
<dbReference type="InterPro" id="IPR037278">
    <property type="entry name" value="ARFGAP/RecO"/>
</dbReference>
<dbReference type="PROSITE" id="PS50030">
    <property type="entry name" value="UBA"/>
    <property type="match status" value="1"/>
</dbReference>
<feature type="region of interest" description="Disordered" evidence="2">
    <location>
        <begin position="498"/>
        <end position="518"/>
    </location>
</feature>
<feature type="compositionally biased region" description="Polar residues" evidence="2">
    <location>
        <begin position="257"/>
        <end position="285"/>
    </location>
</feature>
<dbReference type="OrthoDB" id="10266696at2759"/>
<dbReference type="PANTHER" id="PTHR45705">
    <property type="entry name" value="FI20236P1"/>
    <property type="match status" value="1"/>
</dbReference>
<evidence type="ECO:0008006" key="7">
    <source>
        <dbReference type="Google" id="ProtNLM"/>
    </source>
</evidence>
<dbReference type="InterPro" id="IPR001164">
    <property type="entry name" value="ArfGAP_dom"/>
</dbReference>
<keyword evidence="1" id="KW-0863">Zinc-finger</keyword>
<feature type="region of interest" description="Disordered" evidence="2">
    <location>
        <begin position="252"/>
        <end position="343"/>
    </location>
</feature>
<dbReference type="SUPFAM" id="SSF46934">
    <property type="entry name" value="UBA-like"/>
    <property type="match status" value="1"/>
</dbReference>
<feature type="region of interest" description="Disordered" evidence="2">
    <location>
        <begin position="87"/>
        <end position="107"/>
    </location>
</feature>
<dbReference type="InterPro" id="IPR051718">
    <property type="entry name" value="ARF_GTPase-activating"/>
</dbReference>
<dbReference type="Gene3D" id="1.10.220.150">
    <property type="entry name" value="Arf GTPase activating protein"/>
    <property type="match status" value="1"/>
</dbReference>
<name>A0A553I6P9_9PEZI</name>
<dbReference type="InterPro" id="IPR009060">
    <property type="entry name" value="UBA-like_sf"/>
</dbReference>
<sequence>MAGLMSKRQQARNERALQDLVHSVPGNNVCADCGARNPSWASWNLGIFLCMRCAAIHRKLGTHISKVKSLSMDSWTNDQVEGMKRVGNVSSNKTYNPQNKRPPVPVDADEADSVMERFIRTKYVQPPSRTPTNGPTRHNTGSSDEGTPPPLPPKTGTRFFKSGALSFRSKKEPQSPQEATSPRGERHLRNKSSKVFGASVHQDSVEATAQKLTQLRDMGFADDQRNAMILKGVNGNLEKTIEALVRLGEGGGGLSPGMTSPQEPLSRSLTPKPTKTVTNGISNIGLSKPSPPLPFESPSSPSNDPWEIQPPAQPQSSQSTGTLQNKNPFYNNNPFGAPSQQQHEYVLSQSVQNLSLASSQPPLFPHHTGGAPATQPVAQPTYAHSMTPPVPQISHFASMGFNGNQTYPQPVQLPQQQGYNPFLQTPTTPQQSLSLNTTPYQYQGSLTNNPFTRSPTGMASPMLNQIPEQSQQNVYNSPRTPYSANPFMAMSQPAQISQPAQQQWYQQNPQQGQTLQPGYLPQRANKESIMALYSHVQPVQNPIQPQMQGTSNPFEGNSAVPTQPQMQAPIQQSPPTATTNPFLNTVAAPKASPFAPTNQATSSARSRESMMLGMEMAWNNGRHSPDAFASLSARSG</sequence>
<evidence type="ECO:0000259" key="4">
    <source>
        <dbReference type="PROSITE" id="PS50115"/>
    </source>
</evidence>
<feature type="region of interest" description="Disordered" evidence="2">
    <location>
        <begin position="548"/>
        <end position="583"/>
    </location>
</feature>
<comment type="caution">
    <text evidence="5">The sequence shown here is derived from an EMBL/GenBank/DDBJ whole genome shotgun (WGS) entry which is preliminary data.</text>
</comment>
<dbReference type="GO" id="GO:0008270">
    <property type="term" value="F:zinc ion binding"/>
    <property type="evidence" value="ECO:0007669"/>
    <property type="project" value="UniProtKB-KW"/>
</dbReference>
<dbReference type="PROSITE" id="PS50115">
    <property type="entry name" value="ARFGAP"/>
    <property type="match status" value="1"/>
</dbReference>
<evidence type="ECO:0000256" key="1">
    <source>
        <dbReference type="PROSITE-ProRule" id="PRU00288"/>
    </source>
</evidence>
<feature type="compositionally biased region" description="Polar residues" evidence="2">
    <location>
        <begin position="320"/>
        <end position="343"/>
    </location>
</feature>
<evidence type="ECO:0000256" key="2">
    <source>
        <dbReference type="SAM" id="MobiDB-lite"/>
    </source>
</evidence>